<dbReference type="InterPro" id="IPR050583">
    <property type="entry name" value="Mycobacterial_A85_antigen"/>
</dbReference>
<dbReference type="STRING" id="661478.OP10G_1305"/>
<organism evidence="1 2">
    <name type="scientific">Fimbriimonas ginsengisoli Gsoil 348</name>
    <dbReference type="NCBI Taxonomy" id="661478"/>
    <lineage>
        <taxon>Bacteria</taxon>
        <taxon>Bacillati</taxon>
        <taxon>Armatimonadota</taxon>
        <taxon>Fimbriimonadia</taxon>
        <taxon>Fimbriimonadales</taxon>
        <taxon>Fimbriimonadaceae</taxon>
        <taxon>Fimbriimonas</taxon>
    </lineage>
</organism>
<dbReference type="InterPro" id="IPR000801">
    <property type="entry name" value="Esterase-like"/>
</dbReference>
<dbReference type="KEGG" id="fgi:OP10G_1305"/>
<dbReference type="Gene3D" id="3.40.50.1820">
    <property type="entry name" value="alpha/beta hydrolase"/>
    <property type="match status" value="1"/>
</dbReference>
<dbReference type="AlphaFoldDB" id="A0A068NM80"/>
<sequence>MDTSPKGLRVDIEAFEDGGLTSGPRGIHVYLPHGYDSGDESYCVVYLNDGQAWLAGVWDGPQLRCDLTYDALFAAGLVKAAIFVAIDFRREGRIRDLTPAQDEEGNLEGYSRFVSERLKPYIDAQFRTKPDPASTAIIGISMGGLASFLMAHRHPETFGMAACMSPSFWHGDRCAIELLRSDGRSKQAVRFWLDAGGSEYGAWKDVREVYSILEQRGWTSGLDLAAHLDYTGEHAIPAWRDRIWQMLYFLLHKDPLRLEDFRLVPAVRPSGPSMDLGIGLRRIVGAEAWYENGLRLNLPHPMLTVDAPSVVSVDDHDPALLQPVGRGQTTVRSTYGRLEASLSVITPDPDASQPLLPCLRDRFDLPYKVLDADLEPVGRFGVRYDDEHLYLRIESYRKTEHKAATGNPFEQSHVRVCLDARPESVLCRGDGYDNGEPFLRLAVGPGVGSVALRSSEKGLEWSTAIPKGIDTACEVLPDGYRLSLTIHRRLLDDRQGSPWRFFRLNVGISDLRGSETTTAWWQPEWHLFESPIASGIFERR</sequence>
<dbReference type="PANTHER" id="PTHR48098">
    <property type="entry name" value="ENTEROCHELIN ESTERASE-RELATED"/>
    <property type="match status" value="1"/>
</dbReference>
<dbReference type="eggNOG" id="COG2819">
    <property type="taxonomic scope" value="Bacteria"/>
</dbReference>
<dbReference type="HOGENOM" id="CLU_504090_0_0_0"/>
<dbReference type="EMBL" id="CP007139">
    <property type="protein sequence ID" value="AIE84673.1"/>
    <property type="molecule type" value="Genomic_DNA"/>
</dbReference>
<gene>
    <name evidence="1" type="ORF">OP10G_1305</name>
</gene>
<dbReference type="RefSeq" id="WP_025226706.1">
    <property type="nucleotide sequence ID" value="NZ_CP007139.1"/>
</dbReference>
<keyword evidence="2" id="KW-1185">Reference proteome</keyword>
<dbReference type="PANTHER" id="PTHR48098:SF6">
    <property type="entry name" value="FERRI-BACILLIBACTIN ESTERASE BESA"/>
    <property type="match status" value="1"/>
</dbReference>
<protein>
    <submittedName>
        <fullName evidence="1">Putative alpha-dextrin endo-1, 6-alpha-glucosidase</fullName>
    </submittedName>
</protein>
<evidence type="ECO:0000313" key="2">
    <source>
        <dbReference type="Proteomes" id="UP000027982"/>
    </source>
</evidence>
<dbReference type="SUPFAM" id="SSF49344">
    <property type="entry name" value="CBD9-like"/>
    <property type="match status" value="1"/>
</dbReference>
<dbReference type="InterPro" id="IPR029058">
    <property type="entry name" value="AB_hydrolase_fold"/>
</dbReference>
<dbReference type="Proteomes" id="UP000027982">
    <property type="component" value="Chromosome"/>
</dbReference>
<reference evidence="1 2" key="1">
    <citation type="journal article" date="2014" name="PLoS ONE">
        <title>The first complete genome sequence of the class fimbriimonadia in the phylum armatimonadetes.</title>
        <authorList>
            <person name="Hu Z.Y."/>
            <person name="Wang Y.Z."/>
            <person name="Im W.T."/>
            <person name="Wang S.Y."/>
            <person name="Zhao G.P."/>
            <person name="Zheng H.J."/>
            <person name="Quan Z.X."/>
        </authorList>
    </citation>
    <scope>NUCLEOTIDE SEQUENCE [LARGE SCALE GENOMIC DNA]</scope>
    <source>
        <strain evidence="1">Gsoil 348</strain>
    </source>
</reference>
<dbReference type="SUPFAM" id="SSF53474">
    <property type="entry name" value="alpha/beta-Hydrolases"/>
    <property type="match status" value="1"/>
</dbReference>
<dbReference type="Gene3D" id="2.60.40.1190">
    <property type="match status" value="1"/>
</dbReference>
<evidence type="ECO:0000313" key="1">
    <source>
        <dbReference type="EMBL" id="AIE84673.1"/>
    </source>
</evidence>
<dbReference type="Pfam" id="PF00756">
    <property type="entry name" value="Esterase"/>
    <property type="match status" value="1"/>
</dbReference>
<name>A0A068NM80_FIMGI</name>
<proteinExistence type="predicted"/>
<accession>A0A068NM80</accession>